<dbReference type="PANTHER" id="PTHR33751:SF1">
    <property type="entry name" value="CBB3-TYPE CYTOCHROME C OXIDASE SUBUNIT FIXP"/>
    <property type="match status" value="1"/>
</dbReference>
<dbReference type="Pfam" id="PF00034">
    <property type="entry name" value="Cytochrom_C"/>
    <property type="match status" value="1"/>
</dbReference>
<dbReference type="InterPro" id="IPR050597">
    <property type="entry name" value="Cytochrome_c_Oxidase_Subunit"/>
</dbReference>
<gene>
    <name evidence="7" type="ORF">SAMN05661077_2630</name>
</gene>
<evidence type="ECO:0000313" key="7">
    <source>
        <dbReference type="EMBL" id="SCY60066.1"/>
    </source>
</evidence>
<feature type="signal peptide" evidence="5">
    <location>
        <begin position="1"/>
        <end position="23"/>
    </location>
</feature>
<dbReference type="InterPro" id="IPR005180">
    <property type="entry name" value="DUF302"/>
</dbReference>
<dbReference type="Gene3D" id="1.10.760.10">
    <property type="entry name" value="Cytochrome c-like domain"/>
    <property type="match status" value="2"/>
</dbReference>
<feature type="chain" id="PRO_5010230574" evidence="5">
    <location>
        <begin position="24"/>
        <end position="352"/>
    </location>
</feature>
<dbReference type="SUPFAM" id="SSF46626">
    <property type="entry name" value="Cytochrome c"/>
    <property type="match status" value="2"/>
</dbReference>
<protein>
    <submittedName>
        <fullName evidence="7">Cytochrome c oxidase cbb3-type subunit 3</fullName>
    </submittedName>
</protein>
<dbReference type="Pfam" id="PF13442">
    <property type="entry name" value="Cytochrome_CBB3"/>
    <property type="match status" value="1"/>
</dbReference>
<evidence type="ECO:0000256" key="5">
    <source>
        <dbReference type="SAM" id="SignalP"/>
    </source>
</evidence>
<evidence type="ECO:0000256" key="1">
    <source>
        <dbReference type="ARBA" id="ARBA00022617"/>
    </source>
</evidence>
<dbReference type="Gene3D" id="3.30.310.70">
    <property type="entry name" value="TT1751-like domain"/>
    <property type="match status" value="1"/>
</dbReference>
<evidence type="ECO:0000256" key="3">
    <source>
        <dbReference type="ARBA" id="ARBA00023004"/>
    </source>
</evidence>
<dbReference type="STRING" id="381306.AN478_06335"/>
<evidence type="ECO:0000313" key="8">
    <source>
        <dbReference type="Proteomes" id="UP000183104"/>
    </source>
</evidence>
<dbReference type="InterPro" id="IPR009056">
    <property type="entry name" value="Cyt_c-like_dom"/>
</dbReference>
<evidence type="ECO:0000256" key="4">
    <source>
        <dbReference type="PROSITE-ProRule" id="PRU00433"/>
    </source>
</evidence>
<sequence length="352" mass="38652">MNLRITISALSLGLLAAWGGLWAAPSAAEEPGGEELFKEHCATCHGPDGGGGIGLPLHLEDFLRIADREYLMETMRHGRPGRVMPGFEHILSKEERGRIADFIQGWREGPQAELPEVGEGDPARGADLFARHCADCHGPQGRGGTQPREAPGHITGEEQVVPPALNNSGFLAAASDRFIKATMLRGREGTPMTPFGEAEELSDQQMDDLVAFIRGWGEGVDPLAEPVIEVRSDMPMDELIPMLKMSINSHNFVFIRQQTLYEDLPPEGEEAESPVHILHFCSFGLLDKALEVDERVGTFLPCQITVYREGGQTVMSAINPKALSPLFHKPELELFCSLVSEQYLKIMQEASF</sequence>
<evidence type="ECO:0000259" key="6">
    <source>
        <dbReference type="PROSITE" id="PS51007"/>
    </source>
</evidence>
<proteinExistence type="predicted"/>
<dbReference type="GO" id="GO:0009055">
    <property type="term" value="F:electron transfer activity"/>
    <property type="evidence" value="ECO:0007669"/>
    <property type="project" value="InterPro"/>
</dbReference>
<dbReference type="Proteomes" id="UP000183104">
    <property type="component" value="Unassembled WGS sequence"/>
</dbReference>
<dbReference type="EMBL" id="FMUN01000008">
    <property type="protein sequence ID" value="SCY60066.1"/>
    <property type="molecule type" value="Genomic_DNA"/>
</dbReference>
<dbReference type="PANTHER" id="PTHR33751">
    <property type="entry name" value="CBB3-TYPE CYTOCHROME C OXIDASE SUBUNIT FIXP"/>
    <property type="match status" value="1"/>
</dbReference>
<reference evidence="8" key="1">
    <citation type="submission" date="2016-10" db="EMBL/GenBank/DDBJ databases">
        <authorList>
            <person name="Varghese N."/>
        </authorList>
    </citation>
    <scope>NUCLEOTIDE SEQUENCE [LARGE SCALE GENOMIC DNA]</scope>
    <source>
        <strain evidence="8">HL 19</strain>
    </source>
</reference>
<dbReference type="CDD" id="cd14797">
    <property type="entry name" value="DUF302"/>
    <property type="match status" value="1"/>
</dbReference>
<dbReference type="SUPFAM" id="SSF103247">
    <property type="entry name" value="TT1751-like"/>
    <property type="match status" value="1"/>
</dbReference>
<dbReference type="PROSITE" id="PS51007">
    <property type="entry name" value="CYTC"/>
    <property type="match status" value="2"/>
</dbReference>
<keyword evidence="8" id="KW-1185">Reference proteome</keyword>
<dbReference type="AlphaFoldDB" id="A0A1G5H8F3"/>
<organism evidence="7 8">
    <name type="scientific">Thiohalorhabdus denitrificans</name>
    <dbReference type="NCBI Taxonomy" id="381306"/>
    <lineage>
        <taxon>Bacteria</taxon>
        <taxon>Pseudomonadati</taxon>
        <taxon>Pseudomonadota</taxon>
        <taxon>Gammaproteobacteria</taxon>
        <taxon>Thiohalorhabdales</taxon>
        <taxon>Thiohalorhabdaceae</taxon>
        <taxon>Thiohalorhabdus</taxon>
    </lineage>
</organism>
<keyword evidence="1 4" id="KW-0349">Heme</keyword>
<dbReference type="InterPro" id="IPR036909">
    <property type="entry name" value="Cyt_c-like_dom_sf"/>
</dbReference>
<feature type="domain" description="Cytochrome c" evidence="6">
    <location>
        <begin position="28"/>
        <end position="107"/>
    </location>
</feature>
<keyword evidence="5" id="KW-0732">Signal</keyword>
<dbReference type="GO" id="GO:0020037">
    <property type="term" value="F:heme binding"/>
    <property type="evidence" value="ECO:0007669"/>
    <property type="project" value="InterPro"/>
</dbReference>
<name>A0A1G5H8F3_9GAMM</name>
<keyword evidence="3 4" id="KW-0408">Iron</keyword>
<keyword evidence="2 4" id="KW-0479">Metal-binding</keyword>
<dbReference type="Pfam" id="PF03625">
    <property type="entry name" value="DUF302"/>
    <property type="match status" value="1"/>
</dbReference>
<dbReference type="GO" id="GO:0046872">
    <property type="term" value="F:metal ion binding"/>
    <property type="evidence" value="ECO:0007669"/>
    <property type="project" value="UniProtKB-KW"/>
</dbReference>
<dbReference type="OrthoDB" id="9809720at2"/>
<evidence type="ECO:0000256" key="2">
    <source>
        <dbReference type="ARBA" id="ARBA00022723"/>
    </source>
</evidence>
<dbReference type="RefSeq" id="WP_054965779.1">
    <property type="nucleotide sequence ID" value="NZ_FMUN01000008.1"/>
</dbReference>
<dbReference type="InterPro" id="IPR035923">
    <property type="entry name" value="TT1751-like_sf"/>
</dbReference>
<feature type="domain" description="Cytochrome c" evidence="6">
    <location>
        <begin position="120"/>
        <end position="217"/>
    </location>
</feature>
<accession>A0A1G5H8F3</accession>